<dbReference type="PANTHER" id="PTHR10972:SF205">
    <property type="entry name" value="OXYSTEROL-BINDING PROTEIN 1"/>
    <property type="match status" value="1"/>
</dbReference>
<dbReference type="GO" id="GO:0097038">
    <property type="term" value="C:perinuclear endoplasmic reticulum"/>
    <property type="evidence" value="ECO:0007669"/>
    <property type="project" value="TreeGrafter"/>
</dbReference>
<dbReference type="GO" id="GO:0032934">
    <property type="term" value="F:sterol binding"/>
    <property type="evidence" value="ECO:0007669"/>
    <property type="project" value="TreeGrafter"/>
</dbReference>
<dbReference type="SUPFAM" id="SSF144000">
    <property type="entry name" value="Oxysterol-binding protein-like"/>
    <property type="match status" value="1"/>
</dbReference>
<dbReference type="GO" id="GO:0005886">
    <property type="term" value="C:plasma membrane"/>
    <property type="evidence" value="ECO:0007669"/>
    <property type="project" value="TreeGrafter"/>
</dbReference>
<dbReference type="GO" id="GO:0005829">
    <property type="term" value="C:cytosol"/>
    <property type="evidence" value="ECO:0007669"/>
    <property type="project" value="TreeGrafter"/>
</dbReference>
<feature type="compositionally biased region" description="Basic and acidic residues" evidence="3">
    <location>
        <begin position="146"/>
        <end position="155"/>
    </location>
</feature>
<proteinExistence type="inferred from homology"/>
<sequence>AAAFHVESKAGWIAYQEFGMSSKFRGKFLSVIPHGIAHLVFAESGHHYTWLALTYKPLFLFLSAETPRKVTGVITDRQGAKPVMETRQASVLWRRNPNLPNADKMYNFTKFAIEMKRARGRRCATDSRLRPDQRLMEDGRWDEANKEKLRLEEKQRAKRPATRGHSGGSSRRTQQSQLEDRREQLPVSWVEAMGPQSSSRPVVQLQQDEITGNSIHPLHWRLLACKEASGLVKVSRPVLMR</sequence>
<organism evidence="4 5">
    <name type="scientific">Macrostomum lignano</name>
    <dbReference type="NCBI Taxonomy" id="282301"/>
    <lineage>
        <taxon>Eukaryota</taxon>
        <taxon>Metazoa</taxon>
        <taxon>Spiralia</taxon>
        <taxon>Lophotrochozoa</taxon>
        <taxon>Platyhelminthes</taxon>
        <taxon>Rhabditophora</taxon>
        <taxon>Macrostomorpha</taxon>
        <taxon>Macrostomida</taxon>
        <taxon>Macrostomidae</taxon>
        <taxon>Macrostomum</taxon>
    </lineage>
</organism>
<reference evidence="5" key="1">
    <citation type="submission" date="2016-11" db="UniProtKB">
        <authorList>
            <consortium name="WormBaseParasite"/>
        </authorList>
    </citation>
    <scope>IDENTIFICATION</scope>
</reference>
<comment type="similarity">
    <text evidence="1">Belongs to the OSBP family.</text>
</comment>
<dbReference type="WBParaSite" id="snap_masked-unitig_32555-processed-gene-0.0-mRNA-1">
    <property type="protein sequence ID" value="snap_masked-unitig_32555-processed-gene-0.0-mRNA-1"/>
    <property type="gene ID" value="snap_masked-unitig_32555-processed-gene-0.0"/>
</dbReference>
<dbReference type="InterPro" id="IPR037239">
    <property type="entry name" value="OSBP_sf"/>
</dbReference>
<dbReference type="Proteomes" id="UP000095280">
    <property type="component" value="Unplaced"/>
</dbReference>
<feature type="region of interest" description="Disordered" evidence="3">
    <location>
        <begin position="146"/>
        <end position="183"/>
    </location>
</feature>
<evidence type="ECO:0000313" key="5">
    <source>
        <dbReference type="WBParaSite" id="snap_masked-unitig_32555-processed-gene-0.0-mRNA-1"/>
    </source>
</evidence>
<dbReference type="Pfam" id="PF01237">
    <property type="entry name" value="Oxysterol_BP"/>
    <property type="match status" value="2"/>
</dbReference>
<feature type="compositionally biased region" description="Low complexity" evidence="3">
    <location>
        <begin position="168"/>
        <end position="177"/>
    </location>
</feature>
<evidence type="ECO:0000256" key="2">
    <source>
        <dbReference type="ARBA" id="ARBA00022553"/>
    </source>
</evidence>
<evidence type="ECO:0000256" key="3">
    <source>
        <dbReference type="SAM" id="MobiDB-lite"/>
    </source>
</evidence>
<keyword evidence="2" id="KW-0597">Phosphoprotein</keyword>
<protein>
    <submittedName>
        <fullName evidence="5">Oxysterol-binding protein</fullName>
    </submittedName>
</protein>
<keyword evidence="4" id="KW-1185">Reference proteome</keyword>
<dbReference type="InterPro" id="IPR000648">
    <property type="entry name" value="Oxysterol-bd"/>
</dbReference>
<dbReference type="PANTHER" id="PTHR10972">
    <property type="entry name" value="OXYSTEROL-BINDING PROTEIN-RELATED"/>
    <property type="match status" value="1"/>
</dbReference>
<accession>A0A1I8JR21</accession>
<evidence type="ECO:0000313" key="4">
    <source>
        <dbReference type="Proteomes" id="UP000095280"/>
    </source>
</evidence>
<name>A0A1I8JR21_9PLAT</name>
<dbReference type="Gene3D" id="2.40.160.120">
    <property type="match status" value="1"/>
</dbReference>
<dbReference type="AlphaFoldDB" id="A0A1I8JR21"/>
<evidence type="ECO:0000256" key="1">
    <source>
        <dbReference type="ARBA" id="ARBA00008842"/>
    </source>
</evidence>